<keyword evidence="1" id="KW-0812">Transmembrane</keyword>
<name>A0A3N1ZXC7_9ACTN</name>
<accession>A0A3N1ZXC7</accession>
<dbReference type="AlphaFoldDB" id="A0A3N1ZXC7"/>
<protein>
    <submittedName>
        <fullName evidence="2">Uncharacterized protein DUF4307</fullName>
    </submittedName>
</protein>
<gene>
    <name evidence="2" type="ORF">EDD41_2750</name>
</gene>
<reference evidence="2 3" key="1">
    <citation type="submission" date="2018-11" db="EMBL/GenBank/DDBJ databases">
        <title>Sequencing the genomes of 1000 actinobacteria strains.</title>
        <authorList>
            <person name="Klenk H.-P."/>
        </authorList>
    </citation>
    <scope>NUCLEOTIDE SEQUENCE [LARGE SCALE GENOMIC DNA]</scope>
    <source>
        <strain evidence="2 3">DSM 10546</strain>
    </source>
</reference>
<dbReference type="Proteomes" id="UP000275749">
    <property type="component" value="Unassembled WGS sequence"/>
</dbReference>
<dbReference type="InterPro" id="IPR025443">
    <property type="entry name" value="DUF4307"/>
</dbReference>
<dbReference type="Pfam" id="PF14155">
    <property type="entry name" value="DUF4307"/>
    <property type="match status" value="1"/>
</dbReference>
<comment type="caution">
    <text evidence="2">The sequence shown here is derived from an EMBL/GenBank/DDBJ whole genome shotgun (WGS) entry which is preliminary data.</text>
</comment>
<evidence type="ECO:0000256" key="1">
    <source>
        <dbReference type="SAM" id="Phobius"/>
    </source>
</evidence>
<sequence>MVRVSSLTEADRARIAARYPATPARHRLYLVLATVLAVLLAGWLAWAGGRGATPDVVADVHSFHDGGEHQITADLRVQRKDPARPAVCTLEATAENFVRVGELEATIPPGTGRITRISVPVKTVNRAVSVTVQNCRPA</sequence>
<keyword evidence="1" id="KW-1133">Transmembrane helix</keyword>
<evidence type="ECO:0000313" key="2">
    <source>
        <dbReference type="EMBL" id="ROR55476.1"/>
    </source>
</evidence>
<proteinExistence type="predicted"/>
<keyword evidence="1" id="KW-0472">Membrane</keyword>
<dbReference type="EMBL" id="RKHG01000001">
    <property type="protein sequence ID" value="ROR55476.1"/>
    <property type="molecule type" value="Genomic_DNA"/>
</dbReference>
<evidence type="ECO:0000313" key="3">
    <source>
        <dbReference type="Proteomes" id="UP000275749"/>
    </source>
</evidence>
<organism evidence="2 3">
    <name type="scientific">Luteococcus japonicus</name>
    <dbReference type="NCBI Taxonomy" id="33984"/>
    <lineage>
        <taxon>Bacteria</taxon>
        <taxon>Bacillati</taxon>
        <taxon>Actinomycetota</taxon>
        <taxon>Actinomycetes</taxon>
        <taxon>Propionibacteriales</taxon>
        <taxon>Propionibacteriaceae</taxon>
        <taxon>Luteococcus</taxon>
    </lineage>
</organism>
<feature type="transmembrane region" description="Helical" evidence="1">
    <location>
        <begin position="28"/>
        <end position="46"/>
    </location>
</feature>